<gene>
    <name evidence="2" type="ORF">DPMN_015884</name>
    <name evidence="1" type="ORF">DPMN_194155</name>
</gene>
<comment type="caution">
    <text evidence="1">The sequence shown here is derived from an EMBL/GenBank/DDBJ whole genome shotgun (WGS) entry which is preliminary data.</text>
</comment>
<dbReference type="Proteomes" id="UP000828390">
    <property type="component" value="Unassembled WGS sequence"/>
</dbReference>
<proteinExistence type="predicted"/>
<protein>
    <submittedName>
        <fullName evidence="1">Uncharacterized protein</fullName>
    </submittedName>
</protein>
<dbReference type="AlphaFoldDB" id="A0A9D3XY25"/>
<sequence>MVGTSKAKSLMIHEVQGLPSDARETFMSEEDALVQHFRNAYEQTVVDVTIRDKYGHQLIANVQRAWENITC</sequence>
<keyword evidence="3" id="KW-1185">Reference proteome</keyword>
<evidence type="ECO:0000313" key="3">
    <source>
        <dbReference type="Proteomes" id="UP000828390"/>
    </source>
</evidence>
<dbReference type="EMBL" id="JAIWYP010000001">
    <property type="protein sequence ID" value="KAH3891776.1"/>
    <property type="molecule type" value="Genomic_DNA"/>
</dbReference>
<dbReference type="EMBL" id="JAIWYP010000122">
    <property type="protein sequence ID" value="KAH3689413.1"/>
    <property type="molecule type" value="Genomic_DNA"/>
</dbReference>
<evidence type="ECO:0000313" key="2">
    <source>
        <dbReference type="EMBL" id="KAH3891776.1"/>
    </source>
</evidence>
<reference evidence="1" key="2">
    <citation type="submission" date="2020-11" db="EMBL/GenBank/DDBJ databases">
        <authorList>
            <person name="McCartney M.A."/>
            <person name="Auch B."/>
            <person name="Kono T."/>
            <person name="Mallez S."/>
            <person name="Becker A."/>
            <person name="Gohl D.M."/>
            <person name="Silverstein K.A.T."/>
            <person name="Koren S."/>
            <person name="Bechman K.B."/>
            <person name="Herman A."/>
            <person name="Abrahante J.E."/>
            <person name="Garbe J."/>
        </authorList>
    </citation>
    <scope>NUCLEOTIDE SEQUENCE</scope>
    <source>
        <strain evidence="1">Duluth1</strain>
        <tissue evidence="1">Whole animal</tissue>
    </source>
</reference>
<evidence type="ECO:0000313" key="1">
    <source>
        <dbReference type="EMBL" id="KAH3689413.1"/>
    </source>
</evidence>
<name>A0A9D3XY25_DREPO</name>
<reference evidence="1" key="1">
    <citation type="journal article" date="2019" name="bioRxiv">
        <title>The Genome of the Zebra Mussel, Dreissena polymorpha: A Resource for Invasive Species Research.</title>
        <authorList>
            <person name="McCartney M.A."/>
            <person name="Auch B."/>
            <person name="Kono T."/>
            <person name="Mallez S."/>
            <person name="Zhang Y."/>
            <person name="Obille A."/>
            <person name="Becker A."/>
            <person name="Abrahante J.E."/>
            <person name="Garbe J."/>
            <person name="Badalamenti J.P."/>
            <person name="Herman A."/>
            <person name="Mangelson H."/>
            <person name="Liachko I."/>
            <person name="Sullivan S."/>
            <person name="Sone E.D."/>
            <person name="Koren S."/>
            <person name="Silverstein K.A.T."/>
            <person name="Beckman K.B."/>
            <person name="Gohl D.M."/>
        </authorList>
    </citation>
    <scope>NUCLEOTIDE SEQUENCE</scope>
    <source>
        <strain evidence="1">Duluth1</strain>
        <tissue evidence="1">Whole animal</tissue>
    </source>
</reference>
<accession>A0A9D3XY25</accession>
<organism evidence="1 3">
    <name type="scientific">Dreissena polymorpha</name>
    <name type="common">Zebra mussel</name>
    <name type="synonym">Mytilus polymorpha</name>
    <dbReference type="NCBI Taxonomy" id="45954"/>
    <lineage>
        <taxon>Eukaryota</taxon>
        <taxon>Metazoa</taxon>
        <taxon>Spiralia</taxon>
        <taxon>Lophotrochozoa</taxon>
        <taxon>Mollusca</taxon>
        <taxon>Bivalvia</taxon>
        <taxon>Autobranchia</taxon>
        <taxon>Heteroconchia</taxon>
        <taxon>Euheterodonta</taxon>
        <taxon>Imparidentia</taxon>
        <taxon>Neoheterodontei</taxon>
        <taxon>Myida</taxon>
        <taxon>Dreissenoidea</taxon>
        <taxon>Dreissenidae</taxon>
        <taxon>Dreissena</taxon>
    </lineage>
</organism>